<keyword evidence="5" id="KW-0631">Potassium channel</keyword>
<dbReference type="GO" id="GO:0005267">
    <property type="term" value="F:potassium channel activity"/>
    <property type="evidence" value="ECO:0007669"/>
    <property type="project" value="UniProtKB-KW"/>
</dbReference>
<evidence type="ECO:0000256" key="1">
    <source>
        <dbReference type="ARBA" id="ARBA00004141"/>
    </source>
</evidence>
<evidence type="ECO:0000259" key="12">
    <source>
        <dbReference type="Pfam" id="PF07885"/>
    </source>
</evidence>
<evidence type="ECO:0000256" key="11">
    <source>
        <dbReference type="SAM" id="Phobius"/>
    </source>
</evidence>
<dbReference type="EMBL" id="AUZY01006987">
    <property type="protein sequence ID" value="EQD52009.1"/>
    <property type="molecule type" value="Genomic_DNA"/>
</dbReference>
<evidence type="ECO:0000256" key="3">
    <source>
        <dbReference type="ARBA" id="ARBA00022538"/>
    </source>
</evidence>
<dbReference type="PANTHER" id="PTHR10027:SF10">
    <property type="entry name" value="SLOWPOKE 2, ISOFORM D"/>
    <property type="match status" value="1"/>
</dbReference>
<feature type="transmembrane region" description="Helical" evidence="11">
    <location>
        <begin position="64"/>
        <end position="89"/>
    </location>
</feature>
<accession>T1BFZ3</accession>
<keyword evidence="8" id="KW-0406">Ion transport</keyword>
<dbReference type="InterPro" id="IPR013099">
    <property type="entry name" value="K_chnl_dom"/>
</dbReference>
<keyword evidence="3" id="KW-0633">Potassium transport</keyword>
<organism evidence="13">
    <name type="scientific">mine drainage metagenome</name>
    <dbReference type="NCBI Taxonomy" id="410659"/>
    <lineage>
        <taxon>unclassified sequences</taxon>
        <taxon>metagenomes</taxon>
        <taxon>ecological metagenomes</taxon>
    </lineage>
</organism>
<evidence type="ECO:0000256" key="7">
    <source>
        <dbReference type="ARBA" id="ARBA00022989"/>
    </source>
</evidence>
<keyword evidence="10" id="KW-0407">Ion channel</keyword>
<keyword evidence="6" id="KW-0630">Potassium</keyword>
<keyword evidence="7 11" id="KW-1133">Transmembrane helix</keyword>
<comment type="caution">
    <text evidence="13">The sequence shown here is derived from an EMBL/GenBank/DDBJ whole genome shotgun (WGS) entry which is preliminary data.</text>
</comment>
<dbReference type="PANTHER" id="PTHR10027">
    <property type="entry name" value="CALCIUM-ACTIVATED POTASSIUM CHANNEL ALPHA CHAIN"/>
    <property type="match status" value="1"/>
</dbReference>
<name>T1BFZ3_9ZZZZ</name>
<dbReference type="SUPFAM" id="SSF81324">
    <property type="entry name" value="Voltage-gated potassium channels"/>
    <property type="match status" value="1"/>
</dbReference>
<evidence type="ECO:0000256" key="2">
    <source>
        <dbReference type="ARBA" id="ARBA00022448"/>
    </source>
</evidence>
<evidence type="ECO:0000256" key="4">
    <source>
        <dbReference type="ARBA" id="ARBA00022692"/>
    </source>
</evidence>
<feature type="domain" description="Potassium channel" evidence="12">
    <location>
        <begin position="19"/>
        <end position="88"/>
    </location>
</feature>
<evidence type="ECO:0000256" key="10">
    <source>
        <dbReference type="ARBA" id="ARBA00023303"/>
    </source>
</evidence>
<sequence length="101" mass="10642">MRLVKVLARIWKPIALIAGIFAVCVGGFIVSQGVSVFNGLYWGVITISTIGYGDIVPTNEVSKVFAIILALSTIGIIGYVISAISSLAVQAREEDMLGLDG</sequence>
<dbReference type="Pfam" id="PF07885">
    <property type="entry name" value="Ion_trans_2"/>
    <property type="match status" value="1"/>
</dbReference>
<keyword evidence="4 11" id="KW-0812">Transmembrane</keyword>
<reference evidence="13" key="1">
    <citation type="submission" date="2013-08" db="EMBL/GenBank/DDBJ databases">
        <authorList>
            <person name="Mendez C."/>
            <person name="Richter M."/>
            <person name="Ferrer M."/>
            <person name="Sanchez J."/>
        </authorList>
    </citation>
    <scope>NUCLEOTIDE SEQUENCE</scope>
</reference>
<keyword evidence="9 11" id="KW-0472">Membrane</keyword>
<feature type="non-terminal residue" evidence="13">
    <location>
        <position position="101"/>
    </location>
</feature>
<dbReference type="AlphaFoldDB" id="T1BFZ3"/>
<proteinExistence type="predicted"/>
<evidence type="ECO:0000313" key="13">
    <source>
        <dbReference type="EMBL" id="EQD52009.1"/>
    </source>
</evidence>
<gene>
    <name evidence="13" type="ORF">B1B_10767</name>
</gene>
<evidence type="ECO:0000256" key="5">
    <source>
        <dbReference type="ARBA" id="ARBA00022826"/>
    </source>
</evidence>
<comment type="subcellular location">
    <subcellularLocation>
        <location evidence="1">Membrane</location>
        <topology evidence="1">Multi-pass membrane protein</topology>
    </subcellularLocation>
</comment>
<keyword evidence="2" id="KW-0813">Transport</keyword>
<reference evidence="13" key="2">
    <citation type="journal article" date="2014" name="ISME J.">
        <title>Microbial stratification in low pH oxic and suboxic macroscopic growths along an acid mine drainage.</title>
        <authorList>
            <person name="Mendez-Garcia C."/>
            <person name="Mesa V."/>
            <person name="Sprenger R.R."/>
            <person name="Richter M."/>
            <person name="Diez M.S."/>
            <person name="Solano J."/>
            <person name="Bargiela R."/>
            <person name="Golyshina O.V."/>
            <person name="Manteca A."/>
            <person name="Ramos J.L."/>
            <person name="Gallego J.R."/>
            <person name="Llorente I."/>
            <person name="Martins Dos Santos V.A."/>
            <person name="Jensen O.N."/>
            <person name="Pelaez A.I."/>
            <person name="Sanchez J."/>
            <person name="Ferrer M."/>
        </authorList>
    </citation>
    <scope>NUCLEOTIDE SEQUENCE</scope>
</reference>
<evidence type="ECO:0000256" key="6">
    <source>
        <dbReference type="ARBA" id="ARBA00022958"/>
    </source>
</evidence>
<dbReference type="Gene3D" id="1.10.287.70">
    <property type="match status" value="1"/>
</dbReference>
<protein>
    <submittedName>
        <fullName evidence="13">Membrane protein containing Ion transport 2 domain protein</fullName>
    </submittedName>
</protein>
<dbReference type="InterPro" id="IPR047871">
    <property type="entry name" value="K_chnl_Slo-like"/>
</dbReference>
<feature type="transmembrane region" description="Helical" evidence="11">
    <location>
        <begin position="12"/>
        <end position="34"/>
    </location>
</feature>
<dbReference type="GO" id="GO:0016020">
    <property type="term" value="C:membrane"/>
    <property type="evidence" value="ECO:0007669"/>
    <property type="project" value="UniProtKB-SubCell"/>
</dbReference>
<evidence type="ECO:0000256" key="9">
    <source>
        <dbReference type="ARBA" id="ARBA00023136"/>
    </source>
</evidence>
<evidence type="ECO:0000256" key="8">
    <source>
        <dbReference type="ARBA" id="ARBA00023065"/>
    </source>
</evidence>